<dbReference type="OrthoDB" id="1741853at2759"/>
<gene>
    <name evidence="3" type="ORF">CTI12_AA139580</name>
</gene>
<keyword evidence="4" id="KW-1185">Reference proteome</keyword>
<dbReference type="PANTHER" id="PTHR21725:SF1">
    <property type="entry name" value="E3 UBIQUITIN-PROTEIN LIGASE UBR4"/>
    <property type="match status" value="1"/>
</dbReference>
<comment type="caution">
    <text evidence="3">The sequence shown here is derived from an EMBL/GenBank/DDBJ whole genome shotgun (WGS) entry which is preliminary data.</text>
</comment>
<dbReference type="InterPro" id="IPR036882">
    <property type="entry name" value="Alba-like_dom_sf"/>
</dbReference>
<dbReference type="AlphaFoldDB" id="A0A2U1PLB3"/>
<name>A0A2U1PLB3_ARTAN</name>
<evidence type="ECO:0000259" key="2">
    <source>
        <dbReference type="Pfam" id="PF13764"/>
    </source>
</evidence>
<organism evidence="3 4">
    <name type="scientific">Artemisia annua</name>
    <name type="common">Sweet wormwood</name>
    <dbReference type="NCBI Taxonomy" id="35608"/>
    <lineage>
        <taxon>Eukaryota</taxon>
        <taxon>Viridiplantae</taxon>
        <taxon>Streptophyta</taxon>
        <taxon>Embryophyta</taxon>
        <taxon>Tracheophyta</taxon>
        <taxon>Spermatophyta</taxon>
        <taxon>Magnoliopsida</taxon>
        <taxon>eudicotyledons</taxon>
        <taxon>Gunneridae</taxon>
        <taxon>Pentapetalae</taxon>
        <taxon>asterids</taxon>
        <taxon>campanulids</taxon>
        <taxon>Asterales</taxon>
        <taxon>Asteraceae</taxon>
        <taxon>Asteroideae</taxon>
        <taxon>Anthemideae</taxon>
        <taxon>Artemisiinae</taxon>
        <taxon>Artemisia</taxon>
    </lineage>
</organism>
<accession>A0A2U1PLB3</accession>
<dbReference type="Proteomes" id="UP000245207">
    <property type="component" value="Unassembled WGS sequence"/>
</dbReference>
<proteinExistence type="predicted"/>
<dbReference type="Gene3D" id="3.30.110.20">
    <property type="entry name" value="Alba-like domain"/>
    <property type="match status" value="1"/>
</dbReference>
<dbReference type="GO" id="GO:0005829">
    <property type="term" value="C:cytosol"/>
    <property type="evidence" value="ECO:0007669"/>
    <property type="project" value="TreeGrafter"/>
</dbReference>
<evidence type="ECO:0000313" key="3">
    <source>
        <dbReference type="EMBL" id="PWA86554.1"/>
    </source>
</evidence>
<evidence type="ECO:0000313" key="4">
    <source>
        <dbReference type="Proteomes" id="UP000245207"/>
    </source>
</evidence>
<evidence type="ECO:0000256" key="1">
    <source>
        <dbReference type="SAM" id="MobiDB-lite"/>
    </source>
</evidence>
<feature type="region of interest" description="Disordered" evidence="1">
    <location>
        <begin position="1"/>
        <end position="23"/>
    </location>
</feature>
<dbReference type="InterPro" id="IPR045189">
    <property type="entry name" value="UBR4-like"/>
</dbReference>
<dbReference type="GO" id="GO:0016491">
    <property type="term" value="F:oxidoreductase activity"/>
    <property type="evidence" value="ECO:0007669"/>
    <property type="project" value="InterPro"/>
</dbReference>
<reference evidence="3 4" key="1">
    <citation type="journal article" date="2018" name="Mol. Plant">
        <title>The genome of Artemisia annua provides insight into the evolution of Asteraceae family and artemisinin biosynthesis.</title>
        <authorList>
            <person name="Shen Q."/>
            <person name="Zhang L."/>
            <person name="Liao Z."/>
            <person name="Wang S."/>
            <person name="Yan T."/>
            <person name="Shi P."/>
            <person name="Liu M."/>
            <person name="Fu X."/>
            <person name="Pan Q."/>
            <person name="Wang Y."/>
            <person name="Lv Z."/>
            <person name="Lu X."/>
            <person name="Zhang F."/>
            <person name="Jiang W."/>
            <person name="Ma Y."/>
            <person name="Chen M."/>
            <person name="Hao X."/>
            <person name="Li L."/>
            <person name="Tang Y."/>
            <person name="Lv G."/>
            <person name="Zhou Y."/>
            <person name="Sun X."/>
            <person name="Brodelius P.E."/>
            <person name="Rose J.K.C."/>
            <person name="Tang K."/>
        </authorList>
    </citation>
    <scope>NUCLEOTIDE SEQUENCE [LARGE SCALE GENOMIC DNA]</scope>
    <source>
        <strain evidence="4">cv. Huhao1</strain>
        <tissue evidence="3">Leaf</tissue>
    </source>
</reference>
<protein>
    <submittedName>
        <fullName evidence="3">Auxin transport protein (BIG)</fullName>
    </submittedName>
</protein>
<dbReference type="GO" id="GO:0003676">
    <property type="term" value="F:nucleic acid binding"/>
    <property type="evidence" value="ECO:0007669"/>
    <property type="project" value="InterPro"/>
</dbReference>
<dbReference type="PANTHER" id="PTHR21725">
    <property type="entry name" value="E3 UBIQUITIN-PROTEIN LIGASE UBR4"/>
    <property type="match status" value="1"/>
</dbReference>
<dbReference type="InterPro" id="IPR025704">
    <property type="entry name" value="E3_Ub_ligase_UBR4_C"/>
</dbReference>
<dbReference type="GO" id="GO:0009926">
    <property type="term" value="P:auxin polar transport"/>
    <property type="evidence" value="ECO:0007669"/>
    <property type="project" value="TreeGrafter"/>
</dbReference>
<dbReference type="SUPFAM" id="SSF53720">
    <property type="entry name" value="ALDH-like"/>
    <property type="match status" value="1"/>
</dbReference>
<feature type="domain" description="E3 ubiquitin ligase UBR4 C-terminal" evidence="2">
    <location>
        <begin position="95"/>
        <end position="179"/>
    </location>
</feature>
<dbReference type="Pfam" id="PF13764">
    <property type="entry name" value="E3_UbLigase_R4"/>
    <property type="match status" value="1"/>
</dbReference>
<dbReference type="EMBL" id="PKPP01001004">
    <property type="protein sequence ID" value="PWA86554.1"/>
    <property type="molecule type" value="Genomic_DNA"/>
</dbReference>
<dbReference type="InterPro" id="IPR016161">
    <property type="entry name" value="Ald_DH/histidinol_DH"/>
</dbReference>
<sequence length="456" mass="50827">MPGNNKRTRSVNEMSRVKKKQSKKTCFQGESSRVKEEDTFATMKKCYEWWMFRFFKSMDEDAPVENVLLSMQKHFFSQSMDDDAPVSCKNLFQHGEATEPMIKELDEDREESQDPEVEFAIAGAVRGCSGLEILFEIVQILLNCIVMVFVTLRDDLKSNQEQLVAVLNLLMLCCKIRENSLIVDSLRMEANESDNINITQNALTVSNEEAGAGEQANEIVLMFLGRLSHPVGLKKSSIPKNETVSLQAPNIIVAIPIVMISEILKGNRLPTQKRISISTIKSNDGSTDKLIQKTKIAFTGLTDTGKIVQELAAKSNLKPVNLELGTMVGESAEAVGTGVSSGTSGNKMPTLEEYGTNLTKLTEEDCHQAIRIWGIVIKFASTLALSFGTKNIEKVVEEICGQSIIDRRVLEKFLLSRQFSSLGELDVQSNLAHPLTGICPDKFFELFWYLSHKPIT</sequence>
<dbReference type="GO" id="GO:0009506">
    <property type="term" value="C:plasmodesma"/>
    <property type="evidence" value="ECO:0007669"/>
    <property type="project" value="TreeGrafter"/>
</dbReference>
<dbReference type="STRING" id="35608.A0A2U1PLB3"/>